<proteinExistence type="predicted"/>
<evidence type="ECO:0000313" key="2">
    <source>
        <dbReference type="EMBL" id="USD20745.1"/>
    </source>
</evidence>
<reference evidence="2" key="1">
    <citation type="submission" date="2022-02" db="EMBL/GenBank/DDBJ databases">
        <title>Coral-associated bacteria.</title>
        <authorList>
            <person name="Tang K."/>
            <person name="Wang X."/>
        </authorList>
    </citation>
    <scope>NUCLEOTIDE SEQUENCE</scope>
    <source>
        <strain evidence="2">SCSIO 43006</strain>
    </source>
</reference>
<sequence>MTQATYSLIFRGDLIAGFTAGDVKANLARLFKSSPQAVEKLFSGRPLVLRKGLSRAQAEQFQATLAKVGAQVNLKSEGGPEDVPPVPEPSQTPQPEGPRVPNWTLAPMEGNLIKDHERESIAEVQVPTEHISLRAAEGLLLDESERAETVAAPVNIPQWDLN</sequence>
<feature type="region of interest" description="Disordered" evidence="1">
    <location>
        <begin position="72"/>
        <end position="103"/>
    </location>
</feature>
<gene>
    <name evidence="2" type="ORF">MJO52_16985</name>
</gene>
<accession>A0ABY4VD01</accession>
<name>A0ABY4VD01_9GAMM</name>
<dbReference type="EMBL" id="CP092418">
    <property type="protein sequence ID" value="USD20745.1"/>
    <property type="molecule type" value="Genomic_DNA"/>
</dbReference>
<evidence type="ECO:0000313" key="3">
    <source>
        <dbReference type="Proteomes" id="UP001055658"/>
    </source>
</evidence>
<keyword evidence="3" id="KW-1185">Reference proteome</keyword>
<organism evidence="2 3">
    <name type="scientific">Microbulbifer variabilis</name>
    <dbReference type="NCBI Taxonomy" id="266805"/>
    <lineage>
        <taxon>Bacteria</taxon>
        <taxon>Pseudomonadati</taxon>
        <taxon>Pseudomonadota</taxon>
        <taxon>Gammaproteobacteria</taxon>
        <taxon>Cellvibrionales</taxon>
        <taxon>Microbulbiferaceae</taxon>
        <taxon>Microbulbifer</taxon>
    </lineage>
</organism>
<evidence type="ECO:0000256" key="1">
    <source>
        <dbReference type="SAM" id="MobiDB-lite"/>
    </source>
</evidence>
<protein>
    <recommendedName>
        <fullName evidence="4">Ribosomal protein L7/L12 C-terminal domain-containing protein</fullName>
    </recommendedName>
</protein>
<dbReference type="Proteomes" id="UP001055658">
    <property type="component" value="Chromosome"/>
</dbReference>
<evidence type="ECO:0008006" key="4">
    <source>
        <dbReference type="Google" id="ProtNLM"/>
    </source>
</evidence>
<feature type="compositionally biased region" description="Pro residues" evidence="1">
    <location>
        <begin position="82"/>
        <end position="98"/>
    </location>
</feature>
<dbReference type="RefSeq" id="WP_252083152.1">
    <property type="nucleotide sequence ID" value="NZ_CP092418.1"/>
</dbReference>